<dbReference type="InterPro" id="IPR011041">
    <property type="entry name" value="Quinoprot_gluc/sorb_DH_b-prop"/>
</dbReference>
<dbReference type="InterPro" id="IPR012938">
    <property type="entry name" value="Glc/Sorbosone_DH"/>
</dbReference>
<dbReference type="Gene3D" id="2.120.10.30">
    <property type="entry name" value="TolB, C-terminal domain"/>
    <property type="match status" value="1"/>
</dbReference>
<accession>A0A0F9A8V0</accession>
<name>A0A0F9A8V0_9ZZZZ</name>
<proteinExistence type="predicted"/>
<dbReference type="InterPro" id="IPR011042">
    <property type="entry name" value="6-blade_b-propeller_TolB-like"/>
</dbReference>
<comment type="caution">
    <text evidence="2">The sequence shown here is derived from an EMBL/GenBank/DDBJ whole genome shotgun (WGS) entry which is preliminary data.</text>
</comment>
<feature type="domain" description="Glucose/Sorbosone dehydrogenase" evidence="1">
    <location>
        <begin position="1"/>
        <end position="127"/>
    </location>
</feature>
<gene>
    <name evidence="2" type="ORF">LCGC14_2878840</name>
</gene>
<dbReference type="SUPFAM" id="SSF50952">
    <property type="entry name" value="Soluble quinoprotein glucose dehydrogenase"/>
    <property type="match status" value="1"/>
</dbReference>
<evidence type="ECO:0000259" key="1">
    <source>
        <dbReference type="Pfam" id="PF07995"/>
    </source>
</evidence>
<dbReference type="Pfam" id="PF07995">
    <property type="entry name" value="GSDH"/>
    <property type="match status" value="1"/>
</dbReference>
<sequence length="142" mass="15573">MAWDELGNLYVTDFGPTKNDEINIIHSGQNYGWPLQECSGGDFVEAIVCYDPGIEPGGIVIYSGDKLDLQGYMIMASLRSPHLYQLEISEEGLISQKSILGGIGRIRDVNEGPDGNLYVITSNTDGKGFPDSSDDKLLRIMK</sequence>
<reference evidence="2" key="1">
    <citation type="journal article" date="2015" name="Nature">
        <title>Complex archaea that bridge the gap between prokaryotes and eukaryotes.</title>
        <authorList>
            <person name="Spang A."/>
            <person name="Saw J.H."/>
            <person name="Jorgensen S.L."/>
            <person name="Zaremba-Niedzwiedzka K."/>
            <person name="Martijn J."/>
            <person name="Lind A.E."/>
            <person name="van Eijk R."/>
            <person name="Schleper C."/>
            <person name="Guy L."/>
            <person name="Ettema T.J."/>
        </authorList>
    </citation>
    <scope>NUCLEOTIDE SEQUENCE</scope>
</reference>
<organism evidence="2">
    <name type="scientific">marine sediment metagenome</name>
    <dbReference type="NCBI Taxonomy" id="412755"/>
    <lineage>
        <taxon>unclassified sequences</taxon>
        <taxon>metagenomes</taxon>
        <taxon>ecological metagenomes</taxon>
    </lineage>
</organism>
<dbReference type="EMBL" id="LAZR01056090">
    <property type="protein sequence ID" value="KKK74929.1"/>
    <property type="molecule type" value="Genomic_DNA"/>
</dbReference>
<protein>
    <recommendedName>
        <fullName evidence="1">Glucose/Sorbosone dehydrogenase domain-containing protein</fullName>
    </recommendedName>
</protein>
<evidence type="ECO:0000313" key="2">
    <source>
        <dbReference type="EMBL" id="KKK74929.1"/>
    </source>
</evidence>
<dbReference type="AlphaFoldDB" id="A0A0F9A8V0"/>